<dbReference type="CDD" id="cd16893">
    <property type="entry name" value="LT_MltC_MltE"/>
    <property type="match status" value="1"/>
</dbReference>
<evidence type="ECO:0000256" key="2">
    <source>
        <dbReference type="SAM" id="SignalP"/>
    </source>
</evidence>
<dbReference type="Pfam" id="PF01464">
    <property type="entry name" value="SLT"/>
    <property type="match status" value="1"/>
</dbReference>
<dbReference type="InterPro" id="IPR023346">
    <property type="entry name" value="Lysozyme-like_dom_sf"/>
</dbReference>
<comment type="caution">
    <text evidence="4">The sequence shown here is derived from an EMBL/GenBank/DDBJ whole genome shotgun (WGS) entry which is preliminary data.</text>
</comment>
<dbReference type="EMBL" id="BAAAFD010000011">
    <property type="protein sequence ID" value="GAA0859398.1"/>
    <property type="molecule type" value="Genomic_DNA"/>
</dbReference>
<dbReference type="RefSeq" id="WP_343861931.1">
    <property type="nucleotide sequence ID" value="NZ_BAAAFD010000011.1"/>
</dbReference>
<evidence type="ECO:0000313" key="5">
    <source>
        <dbReference type="Proteomes" id="UP001500359"/>
    </source>
</evidence>
<accession>A0ABP3X1J4</accession>
<dbReference type="Gene3D" id="1.10.530.10">
    <property type="match status" value="1"/>
</dbReference>
<sequence>MKFFNMTSRTLVTAALVLSLPLASAQQAQDPFEELEQEISKLESEGSTSDIQAFQAWKENYLAEYQAFRQEHFQRIDDIRDHLINTWGESDPQRASEAVLYSSDKQAKTVVDFENNVVRVSILHNATQQVDSSQVENIIEETINSADFSPSLNQDLGLQALKNNIAIAVVTEKGTDIIADPKGVLNQEIEKIESQSREQAQQVEKIVDMALADPLAGAPDLDASTKTKVQSEIAQINKEKQARIRKLIQNTSSQEAKKKREALKDKKVTTYTMPLQQANFIKKAEPFREYVSRYSERWDLSESLLFAIMHTESYFNPVAQSHVPAFGLMQIVPRSAGLDVNRFLHKKDAVMTKEYLFQPANNIETGIAYMHILDSRYLAKITNKQSRIYCMIAAYNTGAGNVAKTFNIDGSRNINKAATLINQMTPQQVYQRLVTNLPYKETQQYLEKVAKRQSIYASFDRI</sequence>
<name>A0ABP3X1J4_9ALTE</name>
<evidence type="ECO:0000313" key="4">
    <source>
        <dbReference type="EMBL" id="GAA0859398.1"/>
    </source>
</evidence>
<keyword evidence="2" id="KW-0732">Signal</keyword>
<reference evidence="5" key="1">
    <citation type="journal article" date="2019" name="Int. J. Syst. Evol. Microbiol.">
        <title>The Global Catalogue of Microorganisms (GCM) 10K type strain sequencing project: providing services to taxonomists for standard genome sequencing and annotation.</title>
        <authorList>
            <consortium name="The Broad Institute Genomics Platform"/>
            <consortium name="The Broad Institute Genome Sequencing Center for Infectious Disease"/>
            <person name="Wu L."/>
            <person name="Ma J."/>
        </authorList>
    </citation>
    <scope>NUCLEOTIDE SEQUENCE [LARGE SCALE GENOMIC DNA]</scope>
    <source>
        <strain evidence="5">JCM 15896</strain>
    </source>
</reference>
<dbReference type="InterPro" id="IPR000189">
    <property type="entry name" value="Transglyc_AS"/>
</dbReference>
<feature type="domain" description="Transglycosylase SLT" evidence="3">
    <location>
        <begin position="290"/>
        <end position="416"/>
    </location>
</feature>
<feature type="chain" id="PRO_5045667873" description="Transglycosylase SLT domain-containing protein" evidence="2">
    <location>
        <begin position="29"/>
        <end position="462"/>
    </location>
</feature>
<dbReference type="InterPro" id="IPR008258">
    <property type="entry name" value="Transglycosylase_SLT_dom_1"/>
</dbReference>
<gene>
    <name evidence="4" type="ORF">GCM10009114_32730</name>
</gene>
<feature type="signal peptide" evidence="2">
    <location>
        <begin position="1"/>
        <end position="28"/>
    </location>
</feature>
<dbReference type="PROSITE" id="PS00922">
    <property type="entry name" value="TRANSGLYCOSYLASE"/>
    <property type="match status" value="1"/>
</dbReference>
<dbReference type="PANTHER" id="PTHR37423:SF2">
    <property type="entry name" value="MEMBRANE-BOUND LYTIC MUREIN TRANSGLYCOSYLASE C"/>
    <property type="match status" value="1"/>
</dbReference>
<organism evidence="4 5">
    <name type="scientific">Aliiglaciecola litoralis</name>
    <dbReference type="NCBI Taxonomy" id="582857"/>
    <lineage>
        <taxon>Bacteria</taxon>
        <taxon>Pseudomonadati</taxon>
        <taxon>Pseudomonadota</taxon>
        <taxon>Gammaproteobacteria</taxon>
        <taxon>Alteromonadales</taxon>
        <taxon>Alteromonadaceae</taxon>
        <taxon>Aliiglaciecola</taxon>
    </lineage>
</organism>
<comment type="similarity">
    <text evidence="1">Belongs to the transglycosylase Slt family.</text>
</comment>
<evidence type="ECO:0000259" key="3">
    <source>
        <dbReference type="Pfam" id="PF01464"/>
    </source>
</evidence>
<dbReference type="PANTHER" id="PTHR37423">
    <property type="entry name" value="SOLUBLE LYTIC MUREIN TRANSGLYCOSYLASE-RELATED"/>
    <property type="match status" value="1"/>
</dbReference>
<proteinExistence type="inferred from homology"/>
<dbReference type="Proteomes" id="UP001500359">
    <property type="component" value="Unassembled WGS sequence"/>
</dbReference>
<evidence type="ECO:0000256" key="1">
    <source>
        <dbReference type="ARBA" id="ARBA00007734"/>
    </source>
</evidence>
<dbReference type="SUPFAM" id="SSF53955">
    <property type="entry name" value="Lysozyme-like"/>
    <property type="match status" value="1"/>
</dbReference>
<protein>
    <recommendedName>
        <fullName evidence="3">Transglycosylase SLT domain-containing protein</fullName>
    </recommendedName>
</protein>
<keyword evidence="5" id="KW-1185">Reference proteome</keyword>